<evidence type="ECO:0000259" key="1">
    <source>
        <dbReference type="Pfam" id="PF11845"/>
    </source>
</evidence>
<dbReference type="Pfam" id="PF11845">
    <property type="entry name" value="Tll0287-like"/>
    <property type="match status" value="1"/>
</dbReference>
<organism evidence="2 3">
    <name type="scientific">Gelidibacter salicanalis</name>
    <dbReference type="NCBI Taxonomy" id="291193"/>
    <lineage>
        <taxon>Bacteria</taxon>
        <taxon>Pseudomonadati</taxon>
        <taxon>Bacteroidota</taxon>
        <taxon>Flavobacteriia</taxon>
        <taxon>Flavobacteriales</taxon>
        <taxon>Flavobacteriaceae</taxon>
        <taxon>Gelidibacter</taxon>
    </lineage>
</organism>
<keyword evidence="3" id="KW-1185">Reference proteome</keyword>
<proteinExistence type="predicted"/>
<comment type="caution">
    <text evidence="2">The sequence shown here is derived from an EMBL/GenBank/DDBJ whole genome shotgun (WGS) entry which is preliminary data.</text>
</comment>
<dbReference type="InterPro" id="IPR021796">
    <property type="entry name" value="Tll0287-like_dom"/>
</dbReference>
<sequence>MKKAVLIVTVSVSFFSCNQEKKTNYISVENRLEKKTVPEKVQTTLAADTISYADRGLQYALNTQAVLGKNLMTAIQNSGTLGALSFCNEKAYPLTDSMAVLQNADLKRVTDKPRNPANQANTTELEHVETFKQVIANKELPNPIVEDIDGKVKVYYPILTNQMCLQCHGKPNKNIEPSTLSKLTILYPEDKAIGYGLNEVRGIWSVTFAKTKR</sequence>
<protein>
    <submittedName>
        <fullName evidence="2">DUF3365 domain-containing protein</fullName>
    </submittedName>
</protein>
<dbReference type="AlphaFoldDB" id="A0A934KW40"/>
<feature type="domain" description="Tll0287-like" evidence="1">
    <location>
        <begin position="72"/>
        <end position="208"/>
    </location>
</feature>
<evidence type="ECO:0000313" key="3">
    <source>
        <dbReference type="Proteomes" id="UP000662373"/>
    </source>
</evidence>
<dbReference type="Proteomes" id="UP000662373">
    <property type="component" value="Unassembled WGS sequence"/>
</dbReference>
<gene>
    <name evidence="2" type="ORF">JEM65_12055</name>
</gene>
<accession>A0A934KW40</accession>
<evidence type="ECO:0000313" key="2">
    <source>
        <dbReference type="EMBL" id="MBJ7881378.1"/>
    </source>
</evidence>
<dbReference type="RefSeq" id="WP_199599833.1">
    <property type="nucleotide sequence ID" value="NZ_JAEHJZ010000029.1"/>
</dbReference>
<dbReference type="PROSITE" id="PS51257">
    <property type="entry name" value="PROKAR_LIPOPROTEIN"/>
    <property type="match status" value="1"/>
</dbReference>
<name>A0A934KW40_9FLAO</name>
<dbReference type="EMBL" id="JAEHJZ010000029">
    <property type="protein sequence ID" value="MBJ7881378.1"/>
    <property type="molecule type" value="Genomic_DNA"/>
</dbReference>
<reference evidence="2 3" key="1">
    <citation type="submission" date="2020-09" db="EMBL/GenBank/DDBJ databases">
        <title>Draft genome of Gelidibacter salicanalis PAMC21136.</title>
        <authorList>
            <person name="Park H."/>
        </authorList>
    </citation>
    <scope>NUCLEOTIDE SEQUENCE [LARGE SCALE GENOMIC DNA]</scope>
    <source>
        <strain evidence="2 3">PAMC21136</strain>
    </source>
</reference>